<dbReference type="NCBIfam" id="TIGR00398">
    <property type="entry name" value="metG"/>
    <property type="match status" value="1"/>
</dbReference>
<reference evidence="11 12" key="1">
    <citation type="submission" date="2013-07" db="EMBL/GenBank/DDBJ databases">
        <title>The Genome Sequence of Cryptococcus heveanensis BCC8398.</title>
        <authorList>
            <consortium name="The Broad Institute Genome Sequencing Platform"/>
            <person name="Cuomo C."/>
            <person name="Litvintseva A."/>
            <person name="Chen Y."/>
            <person name="Heitman J."/>
            <person name="Sun S."/>
            <person name="Springer D."/>
            <person name="Dromer F."/>
            <person name="Young S.K."/>
            <person name="Zeng Q."/>
            <person name="Gargeya S."/>
            <person name="Fitzgerald M."/>
            <person name="Abouelleil A."/>
            <person name="Alvarado L."/>
            <person name="Berlin A.M."/>
            <person name="Chapman S.B."/>
            <person name="Dewar J."/>
            <person name="Goldberg J."/>
            <person name="Griggs A."/>
            <person name="Gujja S."/>
            <person name="Hansen M."/>
            <person name="Howarth C."/>
            <person name="Imamovic A."/>
            <person name="Larimer J."/>
            <person name="McCowan C."/>
            <person name="Murphy C."/>
            <person name="Pearson M."/>
            <person name="Priest M."/>
            <person name="Roberts A."/>
            <person name="Saif S."/>
            <person name="Shea T."/>
            <person name="Sykes S."/>
            <person name="Wortman J."/>
            <person name="Nusbaum C."/>
            <person name="Birren B."/>
        </authorList>
    </citation>
    <scope>NUCLEOTIDE SEQUENCE [LARGE SCALE GENOMIC DNA]</scope>
    <source>
        <strain evidence="11 12">BCC8398</strain>
    </source>
</reference>
<dbReference type="InterPro" id="IPR015413">
    <property type="entry name" value="Methionyl/Leucyl_tRNA_Synth"/>
</dbReference>
<comment type="similarity">
    <text evidence="1 8">Belongs to the class-I aminoacyl-tRNA synthetase family.</text>
</comment>
<dbReference type="InterPro" id="IPR014729">
    <property type="entry name" value="Rossmann-like_a/b/a_fold"/>
</dbReference>
<dbReference type="InterPro" id="IPR014758">
    <property type="entry name" value="Met-tRNA_synth"/>
</dbReference>
<protein>
    <recommendedName>
        <fullName evidence="2">methionine--tRNA ligase</fullName>
        <ecNumber evidence="2">6.1.1.10</ecNumber>
    </recommendedName>
</protein>
<evidence type="ECO:0000256" key="3">
    <source>
        <dbReference type="ARBA" id="ARBA00022598"/>
    </source>
</evidence>
<dbReference type="InterPro" id="IPR033911">
    <property type="entry name" value="MetRS_core"/>
</dbReference>
<evidence type="ECO:0000259" key="10">
    <source>
        <dbReference type="Pfam" id="PF09334"/>
    </source>
</evidence>
<dbReference type="AlphaFoldDB" id="A0A1B9H0Z5"/>
<dbReference type="SUPFAM" id="SSF52374">
    <property type="entry name" value="Nucleotidylyl transferase"/>
    <property type="match status" value="1"/>
</dbReference>
<dbReference type="CDD" id="cd00814">
    <property type="entry name" value="MetRS_core"/>
    <property type="match status" value="1"/>
</dbReference>
<keyword evidence="5 8" id="KW-0067">ATP-binding</keyword>
<dbReference type="PANTHER" id="PTHR43326:SF1">
    <property type="entry name" value="METHIONINE--TRNA LIGASE, MITOCHONDRIAL"/>
    <property type="match status" value="1"/>
</dbReference>
<feature type="domain" description="Methionyl/Leucyl tRNA synthetase" evidence="10">
    <location>
        <begin position="67"/>
        <end position="423"/>
    </location>
</feature>
<dbReference type="EMBL" id="KI669494">
    <property type="protein sequence ID" value="OCF36953.1"/>
    <property type="molecule type" value="Genomic_DNA"/>
</dbReference>
<keyword evidence="7 8" id="KW-0030">Aminoacyl-tRNA synthetase</keyword>
<evidence type="ECO:0000256" key="2">
    <source>
        <dbReference type="ARBA" id="ARBA00012838"/>
    </source>
</evidence>
<evidence type="ECO:0000256" key="4">
    <source>
        <dbReference type="ARBA" id="ARBA00022741"/>
    </source>
</evidence>
<evidence type="ECO:0000256" key="8">
    <source>
        <dbReference type="RuleBase" id="RU363039"/>
    </source>
</evidence>
<organism evidence="11 12">
    <name type="scientific">Kwoniella heveanensis BCC8398</name>
    <dbReference type="NCBI Taxonomy" id="1296120"/>
    <lineage>
        <taxon>Eukaryota</taxon>
        <taxon>Fungi</taxon>
        <taxon>Dikarya</taxon>
        <taxon>Basidiomycota</taxon>
        <taxon>Agaricomycotina</taxon>
        <taxon>Tremellomycetes</taxon>
        <taxon>Tremellales</taxon>
        <taxon>Cryptococcaceae</taxon>
        <taxon>Kwoniella</taxon>
    </lineage>
</organism>
<dbReference type="GO" id="GO:0004825">
    <property type="term" value="F:methionine-tRNA ligase activity"/>
    <property type="evidence" value="ECO:0007669"/>
    <property type="project" value="UniProtKB-EC"/>
</dbReference>
<dbReference type="InterPro" id="IPR023457">
    <property type="entry name" value="Met-tRNA_synth_2"/>
</dbReference>
<evidence type="ECO:0000256" key="5">
    <source>
        <dbReference type="ARBA" id="ARBA00022840"/>
    </source>
</evidence>
<gene>
    <name evidence="11" type="ORF">I316_01551</name>
</gene>
<dbReference type="PANTHER" id="PTHR43326">
    <property type="entry name" value="METHIONYL-TRNA SYNTHETASE"/>
    <property type="match status" value="1"/>
</dbReference>
<name>A0A1B9H0Z5_9TREE</name>
<keyword evidence="6 8" id="KW-0648">Protein biosynthesis</keyword>
<dbReference type="Pfam" id="PF09334">
    <property type="entry name" value="tRNA-synt_1g"/>
    <property type="match status" value="1"/>
</dbReference>
<dbReference type="Gene3D" id="3.40.50.620">
    <property type="entry name" value="HUPs"/>
    <property type="match status" value="1"/>
</dbReference>
<dbReference type="OrthoDB" id="24670at2759"/>
<dbReference type="Gene3D" id="1.10.730.10">
    <property type="entry name" value="Isoleucyl-tRNA Synthetase, Domain 1"/>
    <property type="match status" value="1"/>
</dbReference>
<keyword evidence="3 8" id="KW-0436">Ligase</keyword>
<dbReference type="SUPFAM" id="SSF47323">
    <property type="entry name" value="Anticodon-binding domain of a subclass of class I aminoacyl-tRNA synthetases"/>
    <property type="match status" value="1"/>
</dbReference>
<feature type="region of interest" description="Disordered" evidence="9">
    <location>
        <begin position="574"/>
        <end position="599"/>
    </location>
</feature>
<evidence type="ECO:0000313" key="11">
    <source>
        <dbReference type="EMBL" id="OCF36953.1"/>
    </source>
</evidence>
<dbReference type="EC" id="6.1.1.10" evidence="2"/>
<evidence type="ECO:0000256" key="6">
    <source>
        <dbReference type="ARBA" id="ARBA00022917"/>
    </source>
</evidence>
<dbReference type="Proteomes" id="UP000092666">
    <property type="component" value="Unassembled WGS sequence"/>
</dbReference>
<sequence>MRRHIPRLLASCQPLARIRPQSTRAVHPVIPSFQHRLYSAPSVEASSSKVPISLFTPESDIASAKPFYVTTPIFYVNASPHIGHLHSLLLTDVLARFSRLRHPEREALFATGTDEHGMKIQQAAKAKGIGEQEFCDEVSERFRDLAKLANASITDFIRTTEPRHRKAVEHFWEKLVNRGDIYKGTHSGWYSISDESFYAASQVTKQEDGKMVAIESGNEVVWEEETNWKFKLSEYKEHLTEWLSKPESVFPNTVRQDLLKQVQTIEDLSVSRPKSRVKWGIPVPNDPDQSIYVWVDALINYLTVVGYPNEMKGWPADVHVVGKDIIKFHAIHWPALLTSAGLAPPNRVIAHAHWTMGKSKMSKSRGNVVDPIQAMRDWSVDGVRWYLMRVGGSLTDDADYAPDQVEVHYRILADQFGNLLSRISGPKMLKKATRELDLTTAGSPDRDDELDRLMGGLRGEVEERMEGCGVSQACAAVMDVIAASNKLFTAMTPWSAEDGTKPIIYAYHALRLSAILLQPIMPSKSAEALDRLGVPLDQRSWNDAVWPPPPHSLSSTTATKAGVSTKEVVRRLGEGSKRCKGKGHLFPLPDKGRSNLASE</sequence>
<dbReference type="FunFam" id="2.170.220.10:FF:000004">
    <property type="entry name" value="Methionine-tRNA ligase, putative"/>
    <property type="match status" value="1"/>
</dbReference>
<dbReference type="STRING" id="1296120.A0A1B9H0Z5"/>
<evidence type="ECO:0000256" key="7">
    <source>
        <dbReference type="ARBA" id="ARBA00023146"/>
    </source>
</evidence>
<dbReference type="GO" id="GO:0005524">
    <property type="term" value="F:ATP binding"/>
    <property type="evidence" value="ECO:0007669"/>
    <property type="project" value="UniProtKB-KW"/>
</dbReference>
<keyword evidence="12" id="KW-1185">Reference proteome</keyword>
<evidence type="ECO:0000313" key="12">
    <source>
        <dbReference type="Proteomes" id="UP000092666"/>
    </source>
</evidence>
<keyword evidence="4 8" id="KW-0547">Nucleotide-binding</keyword>
<dbReference type="GO" id="GO:0006431">
    <property type="term" value="P:methionyl-tRNA aminoacylation"/>
    <property type="evidence" value="ECO:0007669"/>
    <property type="project" value="InterPro"/>
</dbReference>
<dbReference type="Gene3D" id="2.170.220.10">
    <property type="match status" value="1"/>
</dbReference>
<evidence type="ECO:0000256" key="1">
    <source>
        <dbReference type="ARBA" id="ARBA00005594"/>
    </source>
</evidence>
<proteinExistence type="inferred from homology"/>
<dbReference type="PRINTS" id="PR01041">
    <property type="entry name" value="TRNASYNTHMET"/>
</dbReference>
<dbReference type="InterPro" id="IPR009080">
    <property type="entry name" value="tRNAsynth_Ia_anticodon-bd"/>
</dbReference>
<accession>A0A1B9H0Z5</accession>
<evidence type="ECO:0000256" key="9">
    <source>
        <dbReference type="SAM" id="MobiDB-lite"/>
    </source>
</evidence>
<reference evidence="12" key="2">
    <citation type="submission" date="2013-12" db="EMBL/GenBank/DDBJ databases">
        <title>Evolution of pathogenesis and genome organization in the Tremellales.</title>
        <authorList>
            <person name="Cuomo C."/>
            <person name="Litvintseva A."/>
            <person name="Heitman J."/>
            <person name="Chen Y."/>
            <person name="Sun S."/>
            <person name="Springer D."/>
            <person name="Dromer F."/>
            <person name="Young S."/>
            <person name="Zeng Q."/>
            <person name="Chapman S."/>
            <person name="Gujja S."/>
            <person name="Saif S."/>
            <person name="Birren B."/>
        </authorList>
    </citation>
    <scope>NUCLEOTIDE SEQUENCE [LARGE SCALE GENOMIC DNA]</scope>
    <source>
        <strain evidence="12">BCC8398</strain>
    </source>
</reference>